<keyword evidence="1" id="KW-0472">Membrane</keyword>
<dbReference type="AlphaFoldDB" id="A0A495S6U3"/>
<feature type="transmembrane region" description="Helical" evidence="1">
    <location>
        <begin position="94"/>
        <end position="114"/>
    </location>
</feature>
<evidence type="ECO:0000313" key="2">
    <source>
        <dbReference type="EMBL" id="RKS94848.1"/>
    </source>
</evidence>
<gene>
    <name evidence="2" type="ORF">BC952_0476</name>
</gene>
<proteinExistence type="predicted"/>
<dbReference type="RefSeq" id="WP_121364074.1">
    <property type="nucleotide sequence ID" value="NZ_RBXA01000001.1"/>
</dbReference>
<dbReference type="EMBL" id="RBXA01000001">
    <property type="protein sequence ID" value="RKS94848.1"/>
    <property type="molecule type" value="Genomic_DNA"/>
</dbReference>
<feature type="transmembrane region" description="Helical" evidence="1">
    <location>
        <begin position="120"/>
        <end position="139"/>
    </location>
</feature>
<keyword evidence="3" id="KW-1185">Reference proteome</keyword>
<name>A0A495S6U3_9FLAO</name>
<reference evidence="2 3" key="1">
    <citation type="submission" date="2018-10" db="EMBL/GenBank/DDBJ databases">
        <title>Genomic Encyclopedia of Archaeal and Bacterial Type Strains, Phase II (KMG-II): from individual species to whole genera.</title>
        <authorList>
            <person name="Goeker M."/>
        </authorList>
    </citation>
    <scope>NUCLEOTIDE SEQUENCE [LARGE SCALE GENOMIC DNA]</scope>
    <source>
        <strain evidence="2 3">DSM 15094</strain>
    </source>
</reference>
<keyword evidence="1" id="KW-0812">Transmembrane</keyword>
<comment type="caution">
    <text evidence="2">The sequence shown here is derived from an EMBL/GenBank/DDBJ whole genome shotgun (WGS) entry which is preliminary data.</text>
</comment>
<protein>
    <submittedName>
        <fullName evidence="2">Uncharacterized protein</fullName>
    </submittedName>
</protein>
<organism evidence="2 3">
    <name type="scientific">Flavobacterium limicola</name>
    <dbReference type="NCBI Taxonomy" id="180441"/>
    <lineage>
        <taxon>Bacteria</taxon>
        <taxon>Pseudomonadati</taxon>
        <taxon>Bacteroidota</taxon>
        <taxon>Flavobacteriia</taxon>
        <taxon>Flavobacteriales</taxon>
        <taxon>Flavobacteriaceae</taxon>
        <taxon>Flavobacterium</taxon>
    </lineage>
</organism>
<dbReference type="Proteomes" id="UP000280091">
    <property type="component" value="Unassembled WGS sequence"/>
</dbReference>
<feature type="transmembrane region" description="Helical" evidence="1">
    <location>
        <begin position="151"/>
        <end position="168"/>
    </location>
</feature>
<sequence>MKLTTEQIEYVSNYVKSFDIKWYELQVELTDHMVNSMEEIWEKDPKLTFHQVKQYAENHFGRNGFKAIEKERMAILRKEYNRSQRKMIAEYLKFPKIFGSILLGFLAYQVSFYFDKPHEFIVRLNMLLMALSIPFIYSWIKNQKINGKRFLAINGQNFYISVIVFPQFGTNLSEIFKEEIQRNHLLVIPFICFWVLGVLFSITGLYINTKIVAKIKKQYQLN</sequence>
<keyword evidence="1" id="KW-1133">Transmembrane helix</keyword>
<evidence type="ECO:0000313" key="3">
    <source>
        <dbReference type="Proteomes" id="UP000280091"/>
    </source>
</evidence>
<evidence type="ECO:0000256" key="1">
    <source>
        <dbReference type="SAM" id="Phobius"/>
    </source>
</evidence>
<dbReference type="OrthoDB" id="1345503at2"/>
<accession>A0A495S6U3</accession>
<feature type="transmembrane region" description="Helical" evidence="1">
    <location>
        <begin position="188"/>
        <end position="207"/>
    </location>
</feature>